<evidence type="ECO:0000256" key="1">
    <source>
        <dbReference type="SAM" id="MobiDB-lite"/>
    </source>
</evidence>
<protein>
    <submittedName>
        <fullName evidence="2">Uncharacterized protein</fullName>
    </submittedName>
</protein>
<sequence length="104" mass="11695">TSTPNTISNCEHLHGKLGIFITQQRYIFRQNNSSKKGLSPPTLEERETPSLECESSQGQAANSAGKRRRSQLYQFRSDDQSWLCNFDLNGDCHEPGSKSFSIIS</sequence>
<evidence type="ECO:0000313" key="3">
    <source>
        <dbReference type="Proteomes" id="UP001642360"/>
    </source>
</evidence>
<dbReference type="AlphaFoldDB" id="A0ABC8V3V0"/>
<feature type="non-terminal residue" evidence="2">
    <location>
        <position position="1"/>
    </location>
</feature>
<proteinExistence type="predicted"/>
<name>A0ABC8V3V0_9AQUA</name>
<organism evidence="2 3">
    <name type="scientific">Ilex paraguariensis</name>
    <name type="common">yerba mate</name>
    <dbReference type="NCBI Taxonomy" id="185542"/>
    <lineage>
        <taxon>Eukaryota</taxon>
        <taxon>Viridiplantae</taxon>
        <taxon>Streptophyta</taxon>
        <taxon>Embryophyta</taxon>
        <taxon>Tracheophyta</taxon>
        <taxon>Spermatophyta</taxon>
        <taxon>Magnoliopsida</taxon>
        <taxon>eudicotyledons</taxon>
        <taxon>Gunneridae</taxon>
        <taxon>Pentapetalae</taxon>
        <taxon>asterids</taxon>
        <taxon>campanulids</taxon>
        <taxon>Aquifoliales</taxon>
        <taxon>Aquifoliaceae</taxon>
        <taxon>Ilex</taxon>
    </lineage>
</organism>
<dbReference type="Proteomes" id="UP001642360">
    <property type="component" value="Unassembled WGS sequence"/>
</dbReference>
<feature type="region of interest" description="Disordered" evidence="1">
    <location>
        <begin position="31"/>
        <end position="69"/>
    </location>
</feature>
<reference evidence="2 3" key="1">
    <citation type="submission" date="2024-02" db="EMBL/GenBank/DDBJ databases">
        <authorList>
            <person name="Vignale AGUSTIN F."/>
            <person name="Sosa J E."/>
            <person name="Modenutti C."/>
        </authorList>
    </citation>
    <scope>NUCLEOTIDE SEQUENCE [LARGE SCALE GENOMIC DNA]</scope>
</reference>
<gene>
    <name evidence="2" type="ORF">ILEXP_LOCUS58661</name>
</gene>
<feature type="non-terminal residue" evidence="2">
    <location>
        <position position="104"/>
    </location>
</feature>
<feature type="compositionally biased region" description="Polar residues" evidence="1">
    <location>
        <begin position="53"/>
        <end position="62"/>
    </location>
</feature>
<keyword evidence="3" id="KW-1185">Reference proteome</keyword>
<evidence type="ECO:0000313" key="2">
    <source>
        <dbReference type="EMBL" id="CAK9188031.1"/>
    </source>
</evidence>
<accession>A0ABC8V3V0</accession>
<comment type="caution">
    <text evidence="2">The sequence shown here is derived from an EMBL/GenBank/DDBJ whole genome shotgun (WGS) entry which is preliminary data.</text>
</comment>
<dbReference type="EMBL" id="CAUOFW020010279">
    <property type="protein sequence ID" value="CAK9188031.1"/>
    <property type="molecule type" value="Genomic_DNA"/>
</dbReference>